<reference evidence="11 12" key="1">
    <citation type="submission" date="2020-08" db="EMBL/GenBank/DDBJ databases">
        <title>Genomic Encyclopedia of Type Strains, Phase IV (KMG-IV): sequencing the most valuable type-strain genomes for metagenomic binning, comparative biology and taxonomic classification.</title>
        <authorList>
            <person name="Goeker M."/>
        </authorList>
    </citation>
    <scope>NUCLEOTIDE SEQUENCE [LARGE SCALE GENOMIC DNA]</scope>
    <source>
        <strain evidence="11 12">DSM 28570</strain>
    </source>
</reference>
<proteinExistence type="predicted"/>
<keyword evidence="7" id="KW-0676">Redox-active center</keyword>
<dbReference type="InterPro" id="IPR035671">
    <property type="entry name" value="DsbD_gamma"/>
</dbReference>
<feature type="transmembrane region" description="Helical" evidence="8">
    <location>
        <begin position="252"/>
        <end position="269"/>
    </location>
</feature>
<keyword evidence="11" id="KW-0560">Oxidoreductase</keyword>
<dbReference type="InterPro" id="IPR017937">
    <property type="entry name" value="Thioredoxin_CS"/>
</dbReference>
<dbReference type="PROSITE" id="PS50206">
    <property type="entry name" value="RHODANESE_3"/>
    <property type="match status" value="1"/>
</dbReference>
<dbReference type="GO" id="GO:0005886">
    <property type="term" value="C:plasma membrane"/>
    <property type="evidence" value="ECO:0007669"/>
    <property type="project" value="UniProtKB-SubCell"/>
</dbReference>
<evidence type="ECO:0000256" key="5">
    <source>
        <dbReference type="ARBA" id="ARBA00022989"/>
    </source>
</evidence>
<evidence type="ECO:0000256" key="2">
    <source>
        <dbReference type="ARBA" id="ARBA00022475"/>
    </source>
</evidence>
<feature type="transmembrane region" description="Helical" evidence="8">
    <location>
        <begin position="209"/>
        <end position="232"/>
    </location>
</feature>
<evidence type="ECO:0000256" key="7">
    <source>
        <dbReference type="ARBA" id="ARBA00023284"/>
    </source>
</evidence>
<feature type="transmembrane region" description="Helical" evidence="8">
    <location>
        <begin position="97"/>
        <end position="122"/>
    </location>
</feature>
<evidence type="ECO:0000313" key="12">
    <source>
        <dbReference type="Proteomes" id="UP000539642"/>
    </source>
</evidence>
<dbReference type="Proteomes" id="UP000539642">
    <property type="component" value="Unassembled WGS sequence"/>
</dbReference>
<protein>
    <submittedName>
        <fullName evidence="11">Thiol:disulfide interchange protein DsbD</fullName>
        <ecNumber evidence="11">1.8.1.8</ecNumber>
    </submittedName>
</protein>
<gene>
    <name evidence="11" type="ORF">HNQ81_002292</name>
</gene>
<keyword evidence="2" id="KW-1003">Cell membrane</keyword>
<keyword evidence="6 8" id="KW-0472">Membrane</keyword>
<dbReference type="EMBL" id="JACHEO010000013">
    <property type="protein sequence ID" value="MBB5348556.1"/>
    <property type="molecule type" value="Genomic_DNA"/>
</dbReference>
<dbReference type="InterPro" id="IPR001763">
    <property type="entry name" value="Rhodanese-like_dom"/>
</dbReference>
<keyword evidence="12" id="KW-1185">Reference proteome</keyword>
<dbReference type="InterPro" id="IPR003834">
    <property type="entry name" value="Cyt_c_assmbl_TM_dom"/>
</dbReference>
<evidence type="ECO:0000256" key="1">
    <source>
        <dbReference type="ARBA" id="ARBA00004651"/>
    </source>
</evidence>
<dbReference type="PROSITE" id="PS00194">
    <property type="entry name" value="THIOREDOXIN_1"/>
    <property type="match status" value="1"/>
</dbReference>
<comment type="caution">
    <text evidence="11">The sequence shown here is derived from an EMBL/GenBank/DDBJ whole genome shotgun (WGS) entry which is preliminary data.</text>
</comment>
<dbReference type="InterPro" id="IPR013766">
    <property type="entry name" value="Thioredoxin_domain"/>
</dbReference>
<dbReference type="AlphaFoldDB" id="A0A840UUP4"/>
<dbReference type="Gene3D" id="3.40.30.10">
    <property type="entry name" value="Glutaredoxin"/>
    <property type="match status" value="1"/>
</dbReference>
<dbReference type="GO" id="GO:0045454">
    <property type="term" value="P:cell redox homeostasis"/>
    <property type="evidence" value="ECO:0007669"/>
    <property type="project" value="TreeGrafter"/>
</dbReference>
<evidence type="ECO:0000259" key="10">
    <source>
        <dbReference type="PROSITE" id="PS51352"/>
    </source>
</evidence>
<feature type="transmembrane region" description="Helical" evidence="8">
    <location>
        <begin position="174"/>
        <end position="203"/>
    </location>
</feature>
<dbReference type="GO" id="GO:0017004">
    <property type="term" value="P:cytochrome complex assembly"/>
    <property type="evidence" value="ECO:0007669"/>
    <property type="project" value="UniProtKB-KW"/>
</dbReference>
<dbReference type="PROSITE" id="PS51352">
    <property type="entry name" value="THIOREDOXIN_2"/>
    <property type="match status" value="1"/>
</dbReference>
<evidence type="ECO:0000256" key="8">
    <source>
        <dbReference type="SAM" id="Phobius"/>
    </source>
</evidence>
<name>A0A840UUP4_9BACT</name>
<keyword evidence="3 8" id="KW-0812">Transmembrane</keyword>
<feature type="domain" description="Thioredoxin" evidence="10">
    <location>
        <begin position="315"/>
        <end position="447"/>
    </location>
</feature>
<sequence>MAVQLGYTNVYRDPYGYPEWQARGLPVASTPAGLTAPAEESRTPGSLYGWAMIWTLLGIFAGGLALNLTPCVYPMIPITVSYFGGQATKGGEGRGRLLVHGLCYLLGLALTNSLLGVVASLTGGLMGAMLQNPIVLLVVAGVLVFFATSLFGLWEMRLPSGLTQAAAKSYTGYFGSLFMGITLGVVAAPCIGPFVLGLLTWVASMGSPWLGFVVFFTLSLGLGLPLFFLAMFSGQLEKLPRSGGWMIWVRKLMGWVLVGMAAHFIRPILPGDGGAILLAVVALAAGLHLGWIDKSQANFRAFPLLKGGVGIAGLVIATFLVATIAMRGPGVTWKPYTEATLKEAQDLGKPVIIDFYATWCTPCRELEEVTFHHPDVVRLADNNFIMVKVDVTKGGNRYHEELLKKYEVKGVPTLVFLDADGNERPDLRLVDYLPVDTFLIRMQDIVAPNI</sequence>
<organism evidence="11 12">
    <name type="scientific">Desulfoprunum benzoelyticum</name>
    <dbReference type="NCBI Taxonomy" id="1506996"/>
    <lineage>
        <taxon>Bacteria</taxon>
        <taxon>Pseudomonadati</taxon>
        <taxon>Thermodesulfobacteriota</taxon>
        <taxon>Desulfobulbia</taxon>
        <taxon>Desulfobulbales</taxon>
        <taxon>Desulfobulbaceae</taxon>
        <taxon>Desulfoprunum</taxon>
    </lineage>
</organism>
<feature type="transmembrane region" description="Helical" evidence="8">
    <location>
        <begin position="275"/>
        <end position="292"/>
    </location>
</feature>
<keyword evidence="5 8" id="KW-1133">Transmembrane helix</keyword>
<dbReference type="GO" id="GO:0047134">
    <property type="term" value="F:protein-disulfide reductase [NAD(P)H] activity"/>
    <property type="evidence" value="ECO:0007669"/>
    <property type="project" value="UniProtKB-EC"/>
</dbReference>
<dbReference type="Pfam" id="PF13899">
    <property type="entry name" value="Thioredoxin_7"/>
    <property type="match status" value="1"/>
</dbReference>
<evidence type="ECO:0000256" key="3">
    <source>
        <dbReference type="ARBA" id="ARBA00022692"/>
    </source>
</evidence>
<dbReference type="InterPro" id="IPR036249">
    <property type="entry name" value="Thioredoxin-like_sf"/>
</dbReference>
<accession>A0A840UUP4</accession>
<evidence type="ECO:0000256" key="4">
    <source>
        <dbReference type="ARBA" id="ARBA00022748"/>
    </source>
</evidence>
<keyword evidence="4" id="KW-0201">Cytochrome c-type biogenesis</keyword>
<feature type="domain" description="Rhodanese" evidence="9">
    <location>
        <begin position="1"/>
        <end position="29"/>
    </location>
</feature>
<feature type="transmembrane region" description="Helical" evidence="8">
    <location>
        <begin position="134"/>
        <end position="154"/>
    </location>
</feature>
<dbReference type="CDD" id="cd02953">
    <property type="entry name" value="DsbDgamma"/>
    <property type="match status" value="1"/>
</dbReference>
<dbReference type="PANTHER" id="PTHR32234">
    <property type="entry name" value="THIOL:DISULFIDE INTERCHANGE PROTEIN DSBD"/>
    <property type="match status" value="1"/>
</dbReference>
<dbReference type="PANTHER" id="PTHR32234:SF0">
    <property type="entry name" value="THIOL:DISULFIDE INTERCHANGE PROTEIN DSBD"/>
    <property type="match status" value="1"/>
</dbReference>
<evidence type="ECO:0000256" key="6">
    <source>
        <dbReference type="ARBA" id="ARBA00023136"/>
    </source>
</evidence>
<dbReference type="EC" id="1.8.1.8" evidence="11"/>
<evidence type="ECO:0000259" key="9">
    <source>
        <dbReference type="PROSITE" id="PS50206"/>
    </source>
</evidence>
<dbReference type="SUPFAM" id="SSF52833">
    <property type="entry name" value="Thioredoxin-like"/>
    <property type="match status" value="1"/>
</dbReference>
<evidence type="ECO:0000313" key="11">
    <source>
        <dbReference type="EMBL" id="MBB5348556.1"/>
    </source>
</evidence>
<feature type="transmembrane region" description="Helical" evidence="8">
    <location>
        <begin position="304"/>
        <end position="326"/>
    </location>
</feature>
<comment type="subcellular location">
    <subcellularLocation>
        <location evidence="1">Cell membrane</location>
        <topology evidence="1">Multi-pass membrane protein</topology>
    </subcellularLocation>
</comment>
<dbReference type="Pfam" id="PF02683">
    <property type="entry name" value="DsbD_TM"/>
    <property type="match status" value="1"/>
</dbReference>
<feature type="transmembrane region" description="Helical" evidence="8">
    <location>
        <begin position="51"/>
        <end position="76"/>
    </location>
</feature>